<keyword evidence="1" id="KW-0812">Transmembrane</keyword>
<accession>F0ZF76</accession>
<feature type="signal peptide" evidence="2">
    <location>
        <begin position="1"/>
        <end position="18"/>
    </location>
</feature>
<evidence type="ECO:0000256" key="1">
    <source>
        <dbReference type="SAM" id="Phobius"/>
    </source>
</evidence>
<evidence type="ECO:0000313" key="4">
    <source>
        <dbReference type="Proteomes" id="UP000001064"/>
    </source>
</evidence>
<dbReference type="GeneID" id="10499852"/>
<reference evidence="4" key="1">
    <citation type="journal article" date="2011" name="Genome Biol.">
        <title>Comparative genomics of the social amoebae Dictyostelium discoideum and Dictyostelium purpureum.</title>
        <authorList>
            <consortium name="US DOE Joint Genome Institute (JGI-PGF)"/>
            <person name="Sucgang R."/>
            <person name="Kuo A."/>
            <person name="Tian X."/>
            <person name="Salerno W."/>
            <person name="Parikh A."/>
            <person name="Feasley C.L."/>
            <person name="Dalin E."/>
            <person name="Tu H."/>
            <person name="Huang E."/>
            <person name="Barry K."/>
            <person name="Lindquist E."/>
            <person name="Shapiro H."/>
            <person name="Bruce D."/>
            <person name="Schmutz J."/>
            <person name="Salamov A."/>
            <person name="Fey P."/>
            <person name="Gaudet P."/>
            <person name="Anjard C."/>
            <person name="Babu M.M."/>
            <person name="Basu S."/>
            <person name="Bushmanova Y."/>
            <person name="van der Wel H."/>
            <person name="Katoh-Kurasawa M."/>
            <person name="Dinh C."/>
            <person name="Coutinho P.M."/>
            <person name="Saito T."/>
            <person name="Elias M."/>
            <person name="Schaap P."/>
            <person name="Kay R.R."/>
            <person name="Henrissat B."/>
            <person name="Eichinger L."/>
            <person name="Rivero F."/>
            <person name="Putnam N.H."/>
            <person name="West C.M."/>
            <person name="Loomis W.F."/>
            <person name="Chisholm R.L."/>
            <person name="Shaulsky G."/>
            <person name="Strassmann J.E."/>
            <person name="Queller D.C."/>
            <person name="Kuspa A."/>
            <person name="Grigoriev I.V."/>
        </authorList>
    </citation>
    <scope>NUCLEOTIDE SEQUENCE [LARGE SCALE GENOMIC DNA]</scope>
    <source>
        <strain evidence="4">QSDP1</strain>
    </source>
</reference>
<keyword evidence="1" id="KW-0472">Membrane</keyword>
<name>F0ZF76_DICPU</name>
<dbReference type="VEuPathDB" id="AmoebaDB:DICPUDRAFT_76969"/>
<dbReference type="InParanoid" id="F0ZF76"/>
<keyword evidence="2" id="KW-0732">Signal</keyword>
<feature type="transmembrane region" description="Helical" evidence="1">
    <location>
        <begin position="585"/>
        <end position="609"/>
    </location>
</feature>
<organism evidence="3 4">
    <name type="scientific">Dictyostelium purpureum</name>
    <name type="common">Slime mold</name>
    <dbReference type="NCBI Taxonomy" id="5786"/>
    <lineage>
        <taxon>Eukaryota</taxon>
        <taxon>Amoebozoa</taxon>
        <taxon>Evosea</taxon>
        <taxon>Eumycetozoa</taxon>
        <taxon>Dictyostelia</taxon>
        <taxon>Dictyosteliales</taxon>
        <taxon>Dictyosteliaceae</taxon>
        <taxon>Dictyostelium</taxon>
    </lineage>
</organism>
<sequence>MNFLLVFLVLAIINYVNSIQVKFDTSIIDSCTKAAPCNLATKQVWVDGTIPTDGDDIIIDFSGLLNGNGQTIYLTAVGLNMELASFYLNGGGASKNGFITNLVLENANLNINQNDNSCFNVTQATVTITDTDKDGKNTIQTNNFIANEVNLVIDGYANIVSGNFSLQSSSGAQSFIQGASSINVTDFATLNAPVYHYSSGLLEFSSVVNIFDTFYSNGTVSSHNITIGSYSSNYEYLSVSYNTLFLNAFLVITDSRNNVTVQDLEYIGSHHAIYIGILSMLNITGVVNGNTVIDGYYIVILGKLLLPSGYTISNMNAPKIYGDILIQDSLKPTIINSVYAPSVSIYGGNGNISISNSNLYGVSMDSKGSLDILTNTTIKAISCNGFVTIQDSATLTLTNRGFVSTLNIYGSLENKFYLIGDTITVFKTGSIHSSYSIYANINSFGTIQLETSAGFNSIYVNVGSSLNLDFPYQYFNGSLTFAQSTSLKASFVEYNSKVPVINVTESLIIDSIPINIEVSYITTTPSKGDRIFLFRAGNSTGVNIKTSDITLSLYDGVPFDSKILYSISKDDQGCVYIEFSKSYKVVIAVVCTVVPIVLIAGIVIAVVLIKRKNKNNERIPLL</sequence>
<dbReference type="EMBL" id="GL871000">
    <property type="protein sequence ID" value="EGC37403.1"/>
    <property type="molecule type" value="Genomic_DNA"/>
</dbReference>
<protein>
    <submittedName>
        <fullName evidence="3">Uncharacterized protein</fullName>
    </submittedName>
</protein>
<evidence type="ECO:0000256" key="2">
    <source>
        <dbReference type="SAM" id="SignalP"/>
    </source>
</evidence>
<gene>
    <name evidence="3" type="ORF">DICPUDRAFT_76969</name>
</gene>
<proteinExistence type="predicted"/>
<keyword evidence="4" id="KW-1185">Reference proteome</keyword>
<keyword evidence="1" id="KW-1133">Transmembrane helix</keyword>
<dbReference type="AlphaFoldDB" id="F0ZF76"/>
<dbReference type="RefSeq" id="XP_003286056.1">
    <property type="nucleotide sequence ID" value="XM_003286008.1"/>
</dbReference>
<dbReference type="KEGG" id="dpp:DICPUDRAFT_76969"/>
<dbReference type="Proteomes" id="UP000001064">
    <property type="component" value="Unassembled WGS sequence"/>
</dbReference>
<feature type="chain" id="PRO_5003262374" evidence="2">
    <location>
        <begin position="19"/>
        <end position="622"/>
    </location>
</feature>
<evidence type="ECO:0000313" key="3">
    <source>
        <dbReference type="EMBL" id="EGC37403.1"/>
    </source>
</evidence>